<evidence type="ECO:0000256" key="1">
    <source>
        <dbReference type="SAM" id="MobiDB-lite"/>
    </source>
</evidence>
<dbReference type="Proteomes" id="UP000486351">
    <property type="component" value="Unassembled WGS sequence"/>
</dbReference>
<evidence type="ECO:0000313" key="3">
    <source>
        <dbReference type="Proteomes" id="UP000486351"/>
    </source>
</evidence>
<accession>A0A6G0RN53</accession>
<gene>
    <name evidence="2" type="ORF">PF008_g12367</name>
</gene>
<reference evidence="2 3" key="1">
    <citation type="submission" date="2018-09" db="EMBL/GenBank/DDBJ databases">
        <title>Genomic investigation of the strawberry pathogen Phytophthora fragariae indicates pathogenicity is determined by transcriptional variation in three key races.</title>
        <authorList>
            <person name="Adams T.M."/>
            <person name="Armitage A.D."/>
            <person name="Sobczyk M.K."/>
            <person name="Bates H.J."/>
            <person name="Dunwell J.M."/>
            <person name="Nellist C.F."/>
            <person name="Harrison R.J."/>
        </authorList>
    </citation>
    <scope>NUCLEOTIDE SEQUENCE [LARGE SCALE GENOMIC DNA]</scope>
    <source>
        <strain evidence="2 3">NOV-77</strain>
    </source>
</reference>
<dbReference type="AlphaFoldDB" id="A0A6G0RN53"/>
<comment type="caution">
    <text evidence="2">The sequence shown here is derived from an EMBL/GenBank/DDBJ whole genome shotgun (WGS) entry which is preliminary data.</text>
</comment>
<organism evidence="2 3">
    <name type="scientific">Phytophthora fragariae</name>
    <dbReference type="NCBI Taxonomy" id="53985"/>
    <lineage>
        <taxon>Eukaryota</taxon>
        <taxon>Sar</taxon>
        <taxon>Stramenopiles</taxon>
        <taxon>Oomycota</taxon>
        <taxon>Peronosporomycetes</taxon>
        <taxon>Peronosporales</taxon>
        <taxon>Peronosporaceae</taxon>
        <taxon>Phytophthora</taxon>
    </lineage>
</organism>
<sequence>MNLRYDTLADRFAKSKINASLREAWLLLASEISERQQQVISTEQCKNKHCEGAPAFSDEEADSDLYAPGESPEDGGRKQKKRKTIGDSFEIRMQTMADGFQVMAGAMAPSTSGSVDASIAMMIDDHFKALMQRQDEQLQQMQNQYLADLIAALQNK</sequence>
<evidence type="ECO:0000313" key="2">
    <source>
        <dbReference type="EMBL" id="KAE9337779.1"/>
    </source>
</evidence>
<proteinExistence type="predicted"/>
<dbReference type="EMBL" id="QXFY01000692">
    <property type="protein sequence ID" value="KAE9337779.1"/>
    <property type="molecule type" value="Genomic_DNA"/>
</dbReference>
<name>A0A6G0RN53_9STRA</name>
<feature type="region of interest" description="Disordered" evidence="1">
    <location>
        <begin position="49"/>
        <end position="85"/>
    </location>
</feature>
<protein>
    <submittedName>
        <fullName evidence="2">Uncharacterized protein</fullName>
    </submittedName>
</protein>